<dbReference type="Pfam" id="PF00072">
    <property type="entry name" value="Response_reg"/>
    <property type="match status" value="2"/>
</dbReference>
<dbReference type="SUPFAM" id="SSF52172">
    <property type="entry name" value="CheY-like"/>
    <property type="match status" value="2"/>
</dbReference>
<feature type="domain" description="GGDEF" evidence="5">
    <location>
        <begin position="305"/>
        <end position="431"/>
    </location>
</feature>
<feature type="modified residue" description="4-aspartylphosphate" evidence="3">
    <location>
        <position position="198"/>
    </location>
</feature>
<name>A0A859CW98_9GAMM</name>
<dbReference type="NCBIfam" id="TIGR00254">
    <property type="entry name" value="GGDEF"/>
    <property type="match status" value="1"/>
</dbReference>
<feature type="domain" description="Response regulatory" evidence="4">
    <location>
        <begin position="25"/>
        <end position="140"/>
    </location>
</feature>
<dbReference type="InterPro" id="IPR050469">
    <property type="entry name" value="Diguanylate_Cyclase"/>
</dbReference>
<evidence type="ECO:0000256" key="3">
    <source>
        <dbReference type="PROSITE-ProRule" id="PRU00169"/>
    </source>
</evidence>
<dbReference type="SMART" id="SM00448">
    <property type="entry name" value="REC"/>
    <property type="match status" value="2"/>
</dbReference>
<dbReference type="InterPro" id="IPR011006">
    <property type="entry name" value="CheY-like_superfamily"/>
</dbReference>
<dbReference type="SUPFAM" id="SSF55073">
    <property type="entry name" value="Nucleotide cyclase"/>
    <property type="match status" value="1"/>
</dbReference>
<evidence type="ECO:0000259" key="4">
    <source>
        <dbReference type="PROSITE" id="PS50110"/>
    </source>
</evidence>
<dbReference type="InterPro" id="IPR000160">
    <property type="entry name" value="GGDEF_dom"/>
</dbReference>
<keyword evidence="3" id="KW-0597">Phosphoprotein</keyword>
<feature type="domain" description="Response regulatory" evidence="4">
    <location>
        <begin position="148"/>
        <end position="265"/>
    </location>
</feature>
<dbReference type="KEGG" id="mpri:MP3633_2140"/>
<gene>
    <name evidence="6" type="ORF">MP3633_2140</name>
</gene>
<dbReference type="RefSeq" id="WP_244959586.1">
    <property type="nucleotide sequence ID" value="NZ_BAAAEF010000007.1"/>
</dbReference>
<evidence type="ECO:0000256" key="2">
    <source>
        <dbReference type="ARBA" id="ARBA00034247"/>
    </source>
</evidence>
<dbReference type="Pfam" id="PF00990">
    <property type="entry name" value="GGDEF"/>
    <property type="match status" value="1"/>
</dbReference>
<dbReference type="InterPro" id="IPR001789">
    <property type="entry name" value="Sig_transdc_resp-reg_receiver"/>
</dbReference>
<dbReference type="EMBL" id="CP054301">
    <property type="protein sequence ID" value="QKK80867.1"/>
    <property type="molecule type" value="Genomic_DNA"/>
</dbReference>
<feature type="modified residue" description="4-aspartylphosphate" evidence="3">
    <location>
        <position position="77"/>
    </location>
</feature>
<evidence type="ECO:0000313" key="6">
    <source>
        <dbReference type="EMBL" id="QKK80867.1"/>
    </source>
</evidence>
<dbReference type="EC" id="2.7.7.65" evidence="1"/>
<reference evidence="6 7" key="1">
    <citation type="submission" date="2020-06" db="EMBL/GenBank/DDBJ databases">
        <authorList>
            <person name="Voronona O.L."/>
            <person name="Aksenova E.I."/>
            <person name="Kunda M.S."/>
            <person name="Semenov A.N."/>
            <person name="Ryzhova N."/>
        </authorList>
    </citation>
    <scope>NUCLEOTIDE SEQUENCE [LARGE SCALE GENOMIC DNA]</scope>
    <source>
        <strain evidence="6 7">MPKMM3633</strain>
    </source>
</reference>
<evidence type="ECO:0000313" key="7">
    <source>
        <dbReference type="Proteomes" id="UP000509371"/>
    </source>
</evidence>
<dbReference type="PROSITE" id="PS50887">
    <property type="entry name" value="GGDEF"/>
    <property type="match status" value="1"/>
</dbReference>
<dbReference type="GO" id="GO:0052621">
    <property type="term" value="F:diguanylate cyclase activity"/>
    <property type="evidence" value="ECO:0007669"/>
    <property type="project" value="UniProtKB-EC"/>
</dbReference>
<dbReference type="PANTHER" id="PTHR45138:SF9">
    <property type="entry name" value="DIGUANYLATE CYCLASE DGCM-RELATED"/>
    <property type="match status" value="1"/>
</dbReference>
<dbReference type="SMART" id="SM00267">
    <property type="entry name" value="GGDEF"/>
    <property type="match status" value="1"/>
</dbReference>
<dbReference type="InterPro" id="IPR043128">
    <property type="entry name" value="Rev_trsase/Diguanyl_cyclase"/>
</dbReference>
<dbReference type="AlphaFoldDB" id="A0A859CW98"/>
<organism evidence="6 7">
    <name type="scientific">Marinomonas primoryensis</name>
    <dbReference type="NCBI Taxonomy" id="178399"/>
    <lineage>
        <taxon>Bacteria</taxon>
        <taxon>Pseudomonadati</taxon>
        <taxon>Pseudomonadota</taxon>
        <taxon>Gammaproteobacteria</taxon>
        <taxon>Oceanospirillales</taxon>
        <taxon>Oceanospirillaceae</taxon>
        <taxon>Marinomonas</taxon>
    </lineage>
</organism>
<evidence type="ECO:0000256" key="1">
    <source>
        <dbReference type="ARBA" id="ARBA00012528"/>
    </source>
</evidence>
<sequence>MKKYTPKSADAAFQYGIVRMIVERKILVVEDSPVVLKVLHHLLSRNPIFTPVLCSCYKEAESKLSDTEETYFAAIVDLNLPDAENGEIVDLVLFHKIPCVVLTGNFDDTLRLSLLNKGVLDYITKDSRYSFNHVIKVVERLSKNQGIKVLVAEDSSTSRLFIRILLEQYRFNVIEAENGQEALAKLEEDSDIRMLITDYNMPLVNGYELVRMLRYNARFQDLVIIGLSAEGDNALSAKFIKAGANDFLKKPFYHEEFHCRVVHSLEAQEMLETIRDLANIDPLTKLKNRRCLFDEGEQLFSNNSSEMSVAMLDLDHFKSINDTYGHIIGDELLEAVGQDIRNAFPDVLACRFGGEEFCVVANAGGLHLHNMLEDFLDGLRSKEFTDAKIVLTCSVGMCCQPKDSFEELIRVADNNLYEAKRLGRDRIVSDH</sequence>
<dbReference type="CDD" id="cd01949">
    <property type="entry name" value="GGDEF"/>
    <property type="match status" value="1"/>
</dbReference>
<comment type="catalytic activity">
    <reaction evidence="2">
        <text>2 GTP = 3',3'-c-di-GMP + 2 diphosphate</text>
        <dbReference type="Rhea" id="RHEA:24898"/>
        <dbReference type="ChEBI" id="CHEBI:33019"/>
        <dbReference type="ChEBI" id="CHEBI:37565"/>
        <dbReference type="ChEBI" id="CHEBI:58805"/>
        <dbReference type="EC" id="2.7.7.65"/>
    </reaction>
</comment>
<dbReference type="PANTHER" id="PTHR45138">
    <property type="entry name" value="REGULATORY COMPONENTS OF SENSORY TRANSDUCTION SYSTEM"/>
    <property type="match status" value="1"/>
</dbReference>
<accession>A0A859CW98</accession>
<protein>
    <recommendedName>
        <fullName evidence="1">diguanylate cyclase</fullName>
        <ecNumber evidence="1">2.7.7.65</ecNumber>
    </recommendedName>
</protein>
<dbReference type="Proteomes" id="UP000509371">
    <property type="component" value="Chromosome"/>
</dbReference>
<evidence type="ECO:0000259" key="5">
    <source>
        <dbReference type="PROSITE" id="PS50887"/>
    </source>
</evidence>
<dbReference type="GO" id="GO:0000160">
    <property type="term" value="P:phosphorelay signal transduction system"/>
    <property type="evidence" value="ECO:0007669"/>
    <property type="project" value="InterPro"/>
</dbReference>
<dbReference type="Gene3D" id="3.40.50.2300">
    <property type="match status" value="2"/>
</dbReference>
<dbReference type="PROSITE" id="PS50110">
    <property type="entry name" value="RESPONSE_REGULATORY"/>
    <property type="match status" value="2"/>
</dbReference>
<dbReference type="Gene3D" id="3.30.70.270">
    <property type="match status" value="1"/>
</dbReference>
<dbReference type="InterPro" id="IPR029787">
    <property type="entry name" value="Nucleotide_cyclase"/>
</dbReference>
<proteinExistence type="predicted"/>